<dbReference type="SUPFAM" id="SSF51445">
    <property type="entry name" value="(Trans)glycosidases"/>
    <property type="match status" value="1"/>
</dbReference>
<dbReference type="GO" id="GO:0004338">
    <property type="term" value="F:glucan exo-1,3-beta-glucosidase activity"/>
    <property type="evidence" value="ECO:0007669"/>
    <property type="project" value="UniProtKB-EC"/>
</dbReference>
<comment type="similarity">
    <text evidence="2">Belongs to the glycosyl hydrolase 5 (cellulase A) family.</text>
</comment>
<evidence type="ECO:0000256" key="9">
    <source>
        <dbReference type="ARBA" id="ARBA00038929"/>
    </source>
</evidence>
<dbReference type="GO" id="GO:0009251">
    <property type="term" value="P:glucan catabolic process"/>
    <property type="evidence" value="ECO:0007669"/>
    <property type="project" value="TreeGrafter"/>
</dbReference>
<keyword evidence="4 10" id="KW-0732">Signal</keyword>
<evidence type="ECO:0000256" key="8">
    <source>
        <dbReference type="ARBA" id="ARBA00036824"/>
    </source>
</evidence>
<comment type="catalytic activity">
    <reaction evidence="8">
        <text>Successive hydrolysis of beta-D-glucose units from the non-reducing ends of (1-&gt;3)-beta-D-glucans, releasing alpha-glucose.</text>
        <dbReference type="EC" id="3.2.1.58"/>
    </reaction>
</comment>
<dbReference type="Gene3D" id="3.20.20.80">
    <property type="entry name" value="Glycosidases"/>
    <property type="match status" value="1"/>
</dbReference>
<dbReference type="PANTHER" id="PTHR31297">
    <property type="entry name" value="GLUCAN ENDO-1,6-BETA-GLUCOSIDASE B"/>
    <property type="match status" value="1"/>
</dbReference>
<evidence type="ECO:0000313" key="11">
    <source>
        <dbReference type="EMBL" id="KAG9194438.1"/>
    </source>
</evidence>
<dbReference type="EMBL" id="JAANER010000002">
    <property type="protein sequence ID" value="KAG9194438.1"/>
    <property type="molecule type" value="Genomic_DNA"/>
</dbReference>
<gene>
    <name evidence="11" type="ORF">G6011_04473</name>
</gene>
<evidence type="ECO:0000313" key="12">
    <source>
        <dbReference type="Proteomes" id="UP001199106"/>
    </source>
</evidence>
<dbReference type="GO" id="GO:0005576">
    <property type="term" value="C:extracellular region"/>
    <property type="evidence" value="ECO:0007669"/>
    <property type="project" value="UniProtKB-SubCell"/>
</dbReference>
<comment type="caution">
    <text evidence="11">The sequence shown here is derived from an EMBL/GenBank/DDBJ whole genome shotgun (WGS) entry which is preliminary data.</text>
</comment>
<evidence type="ECO:0000256" key="3">
    <source>
        <dbReference type="ARBA" id="ARBA00022525"/>
    </source>
</evidence>
<dbReference type="GO" id="GO:0071555">
    <property type="term" value="P:cell wall organization"/>
    <property type="evidence" value="ECO:0007669"/>
    <property type="project" value="UniProtKB-KW"/>
</dbReference>
<dbReference type="EC" id="3.2.1.58" evidence="9"/>
<protein>
    <recommendedName>
        <fullName evidence="9">glucan 1,3-beta-glucosidase</fullName>
        <ecNumber evidence="9">3.2.1.58</ecNumber>
    </recommendedName>
</protein>
<evidence type="ECO:0000256" key="6">
    <source>
        <dbReference type="ARBA" id="ARBA00023295"/>
    </source>
</evidence>
<reference evidence="11" key="1">
    <citation type="submission" date="2021-07" db="EMBL/GenBank/DDBJ databases">
        <title>Genome Resource of American Ginseng Black Spot Pathogen Alternaria panax.</title>
        <authorList>
            <person name="Qiu C."/>
            <person name="Wang W."/>
            <person name="Liu Z."/>
        </authorList>
    </citation>
    <scope>NUCLEOTIDE SEQUENCE</scope>
    <source>
        <strain evidence="11">BNCC115425</strain>
    </source>
</reference>
<evidence type="ECO:0000256" key="5">
    <source>
        <dbReference type="ARBA" id="ARBA00022801"/>
    </source>
</evidence>
<keyword evidence="5" id="KW-0378">Hydrolase</keyword>
<keyword evidence="12" id="KW-1185">Reference proteome</keyword>
<dbReference type="GO" id="GO:0009986">
    <property type="term" value="C:cell surface"/>
    <property type="evidence" value="ECO:0007669"/>
    <property type="project" value="TreeGrafter"/>
</dbReference>
<dbReference type="Proteomes" id="UP001199106">
    <property type="component" value="Unassembled WGS sequence"/>
</dbReference>
<keyword evidence="3" id="KW-0964">Secreted</keyword>
<sequence>MNAFRIIVASLLSFPTLTTAYSTARQQSIYLNWKTFNANAWWSQNCGTTTDEWTCCAKLGSKCGSVLERRYATCITPADIDKLATAGVNVLRIPATYAAWAKVPRSNFYSGNQAQFFKNIASYVIAKHSMHIILDIHPLPGGVNGMGFGGGEGRFKWFNNATNLD</sequence>
<evidence type="ECO:0000256" key="1">
    <source>
        <dbReference type="ARBA" id="ARBA00004613"/>
    </source>
</evidence>
<organism evidence="11 12">
    <name type="scientific">Alternaria panax</name>
    <dbReference type="NCBI Taxonomy" id="48097"/>
    <lineage>
        <taxon>Eukaryota</taxon>
        <taxon>Fungi</taxon>
        <taxon>Dikarya</taxon>
        <taxon>Ascomycota</taxon>
        <taxon>Pezizomycotina</taxon>
        <taxon>Dothideomycetes</taxon>
        <taxon>Pleosporomycetidae</taxon>
        <taxon>Pleosporales</taxon>
        <taxon>Pleosporineae</taxon>
        <taxon>Pleosporaceae</taxon>
        <taxon>Alternaria</taxon>
        <taxon>Alternaria sect. Panax</taxon>
    </lineage>
</organism>
<feature type="signal peptide" evidence="10">
    <location>
        <begin position="1"/>
        <end position="20"/>
    </location>
</feature>
<name>A0AAD4NU21_9PLEO</name>
<comment type="subcellular location">
    <subcellularLocation>
        <location evidence="1">Secreted</location>
    </subcellularLocation>
</comment>
<evidence type="ECO:0000256" key="4">
    <source>
        <dbReference type="ARBA" id="ARBA00022729"/>
    </source>
</evidence>
<dbReference type="PANTHER" id="PTHR31297:SF1">
    <property type="entry name" value="GLUCAN 1,3-BETA-GLUCOSIDASE I_II-RELATED"/>
    <property type="match status" value="1"/>
</dbReference>
<dbReference type="AlphaFoldDB" id="A0AAD4NU21"/>
<proteinExistence type="inferred from homology"/>
<feature type="chain" id="PRO_5042066073" description="glucan 1,3-beta-glucosidase" evidence="10">
    <location>
        <begin position="21"/>
        <end position="165"/>
    </location>
</feature>
<accession>A0AAD4NU21</accession>
<dbReference type="InterPro" id="IPR050386">
    <property type="entry name" value="Glycosyl_hydrolase_5"/>
</dbReference>
<keyword evidence="7" id="KW-0961">Cell wall biogenesis/degradation</keyword>
<keyword evidence="6" id="KW-0326">Glycosidase</keyword>
<evidence type="ECO:0000256" key="7">
    <source>
        <dbReference type="ARBA" id="ARBA00023316"/>
    </source>
</evidence>
<evidence type="ECO:0000256" key="10">
    <source>
        <dbReference type="SAM" id="SignalP"/>
    </source>
</evidence>
<evidence type="ECO:0000256" key="2">
    <source>
        <dbReference type="ARBA" id="ARBA00005641"/>
    </source>
</evidence>
<dbReference type="InterPro" id="IPR017853">
    <property type="entry name" value="GH"/>
</dbReference>